<reference evidence="6 7" key="1">
    <citation type="submission" date="2014-09" db="EMBL/GenBank/DDBJ databases">
        <title>Complete genome sequence of Endomicrobium proavitum.</title>
        <authorList>
            <person name="Zheng H."/>
        </authorList>
    </citation>
    <scope>NUCLEOTIDE SEQUENCE [LARGE SCALE GENOMIC DNA]</scope>
    <source>
        <strain evidence="6 7">Rsa215</strain>
    </source>
</reference>
<evidence type="ECO:0000256" key="5">
    <source>
        <dbReference type="RuleBase" id="RU362118"/>
    </source>
</evidence>
<dbReference type="InterPro" id="IPR000277">
    <property type="entry name" value="Cys/Met-Metab_PyrdxlP-dep_enz"/>
</dbReference>
<dbReference type="Proteomes" id="UP000035337">
    <property type="component" value="Chromosome"/>
</dbReference>
<evidence type="ECO:0000313" key="7">
    <source>
        <dbReference type="Proteomes" id="UP000035337"/>
    </source>
</evidence>
<dbReference type="PANTHER" id="PTHR11808">
    <property type="entry name" value="TRANS-SULFURATION ENZYME FAMILY MEMBER"/>
    <property type="match status" value="1"/>
</dbReference>
<dbReference type="GO" id="GO:0019346">
    <property type="term" value="P:transsulfuration"/>
    <property type="evidence" value="ECO:0007669"/>
    <property type="project" value="InterPro"/>
</dbReference>
<dbReference type="FunFam" id="3.90.1150.10:FF:000008">
    <property type="entry name" value="Cystathionine gamma-synthase"/>
    <property type="match status" value="1"/>
</dbReference>
<dbReference type="SUPFAM" id="SSF53383">
    <property type="entry name" value="PLP-dependent transferases"/>
    <property type="match status" value="1"/>
</dbReference>
<keyword evidence="6" id="KW-0456">Lyase</keyword>
<dbReference type="OrthoDB" id="9803887at2"/>
<dbReference type="PIRSF" id="PIRSF001434">
    <property type="entry name" value="CGS"/>
    <property type="match status" value="1"/>
</dbReference>
<dbReference type="InterPro" id="IPR015421">
    <property type="entry name" value="PyrdxlP-dep_Trfase_major"/>
</dbReference>
<dbReference type="FunFam" id="3.40.640.10:FF:000009">
    <property type="entry name" value="Cystathionine gamma-synthase homolog"/>
    <property type="match status" value="1"/>
</dbReference>
<dbReference type="GO" id="GO:0003962">
    <property type="term" value="F:cystathionine gamma-synthase activity"/>
    <property type="evidence" value="ECO:0007669"/>
    <property type="project" value="TreeGrafter"/>
</dbReference>
<accession>A0A0G3WIE6</accession>
<keyword evidence="7" id="KW-1185">Reference proteome</keyword>
<dbReference type="InterPro" id="IPR015422">
    <property type="entry name" value="PyrdxlP-dep_Trfase_small"/>
</dbReference>
<comment type="cofactor">
    <cofactor evidence="1 5">
        <name>pyridoxal 5'-phosphate</name>
        <dbReference type="ChEBI" id="CHEBI:597326"/>
    </cofactor>
</comment>
<keyword evidence="3 4" id="KW-0663">Pyridoxal phosphate</keyword>
<organism evidence="6 7">
    <name type="scientific">Endomicrobium proavitum</name>
    <dbReference type="NCBI Taxonomy" id="1408281"/>
    <lineage>
        <taxon>Bacteria</taxon>
        <taxon>Pseudomonadati</taxon>
        <taxon>Elusimicrobiota</taxon>
        <taxon>Endomicrobiia</taxon>
        <taxon>Endomicrobiales</taxon>
        <taxon>Endomicrobiaceae</taxon>
        <taxon>Endomicrobium</taxon>
    </lineage>
</organism>
<gene>
    <name evidence="6" type="ORF">Epro_0689</name>
</gene>
<evidence type="ECO:0000256" key="4">
    <source>
        <dbReference type="PIRSR" id="PIRSR001434-2"/>
    </source>
</evidence>
<dbReference type="InterPro" id="IPR054542">
    <property type="entry name" value="Cys_met_metab_PP"/>
</dbReference>
<proteinExistence type="inferred from homology"/>
<dbReference type="Gene3D" id="3.40.640.10">
    <property type="entry name" value="Type I PLP-dependent aspartate aminotransferase-like (Major domain)"/>
    <property type="match status" value="1"/>
</dbReference>
<evidence type="ECO:0000256" key="2">
    <source>
        <dbReference type="ARBA" id="ARBA00009077"/>
    </source>
</evidence>
<protein>
    <submittedName>
        <fullName evidence="6">Cystathionine beta-lyase</fullName>
    </submittedName>
</protein>
<dbReference type="KEGG" id="epo:Epro_0689"/>
<dbReference type="AlphaFoldDB" id="A0A0G3WIE6"/>
<dbReference type="Gene3D" id="3.90.1150.10">
    <property type="entry name" value="Aspartate Aminotransferase, domain 1"/>
    <property type="match status" value="1"/>
</dbReference>
<dbReference type="RefSeq" id="WP_052570616.1">
    <property type="nucleotide sequence ID" value="NZ_CP009498.1"/>
</dbReference>
<dbReference type="PANTHER" id="PTHR11808:SF15">
    <property type="entry name" value="CYSTATHIONINE GAMMA-LYASE"/>
    <property type="match status" value="1"/>
</dbReference>
<dbReference type="Pfam" id="PF01053">
    <property type="entry name" value="Cys_Met_Meta_PP"/>
    <property type="match status" value="1"/>
</dbReference>
<dbReference type="InterPro" id="IPR015424">
    <property type="entry name" value="PyrdxlP-dep_Trfase"/>
</dbReference>
<dbReference type="PROSITE" id="PS00868">
    <property type="entry name" value="CYS_MET_METAB_PP"/>
    <property type="match status" value="1"/>
</dbReference>
<evidence type="ECO:0000256" key="1">
    <source>
        <dbReference type="ARBA" id="ARBA00001933"/>
    </source>
</evidence>
<comment type="similarity">
    <text evidence="2 5">Belongs to the trans-sulfuration enzymes family.</text>
</comment>
<feature type="modified residue" description="N6-(pyridoxal phosphate)lysine" evidence="4">
    <location>
        <position position="201"/>
    </location>
</feature>
<dbReference type="GO" id="GO:0005737">
    <property type="term" value="C:cytoplasm"/>
    <property type="evidence" value="ECO:0007669"/>
    <property type="project" value="TreeGrafter"/>
</dbReference>
<sequence length="388" mass="42165">MSNNNINTKVIHGGIAEDETTGAVSIPIYQATTFRQVELGKTKAGYEYGRSGNPTRKALESLIADLEEGAAGFAFASGLAALTTVLFLFKSGDKILTSQNVYGGTFRILDKIFKNFGVSYEIVDTANLMILEETFKKDKNIKGLIIESPANPLLTITDIKGAAEIAKKYNALTIVDNTFLTPYLQKPLTLGADIVIHSATKYLGGHSDVIAGLAVTKDPTLAERIGFFQNAAGSILEPFDSWLLIRGIKTLAVRLDRHLENAAAVAEFLKNNKAVKEIYYPGLKDFNGYEINKKQSKGAGAIISFILSDNYDYKIFFKNLKTIALAESLGGVESLACHPASMTHASIPKEIREKIGITDNLIRLSVGIEDKNDIIADLEQAINPAGKR</sequence>
<dbReference type="GO" id="GO:0004123">
    <property type="term" value="F:cystathionine gamma-lyase activity"/>
    <property type="evidence" value="ECO:0007669"/>
    <property type="project" value="TreeGrafter"/>
</dbReference>
<dbReference type="CDD" id="cd00614">
    <property type="entry name" value="CGS_like"/>
    <property type="match status" value="1"/>
</dbReference>
<evidence type="ECO:0000256" key="3">
    <source>
        <dbReference type="ARBA" id="ARBA00022898"/>
    </source>
</evidence>
<dbReference type="STRING" id="1408281.Epro_0689"/>
<dbReference type="GO" id="GO:0030170">
    <property type="term" value="F:pyridoxal phosphate binding"/>
    <property type="evidence" value="ECO:0007669"/>
    <property type="project" value="InterPro"/>
</dbReference>
<dbReference type="PATRIC" id="fig|1408281.3.peg.705"/>
<name>A0A0G3WIE6_9BACT</name>
<dbReference type="GO" id="GO:0019343">
    <property type="term" value="P:cysteine biosynthetic process via cystathionine"/>
    <property type="evidence" value="ECO:0007669"/>
    <property type="project" value="TreeGrafter"/>
</dbReference>
<evidence type="ECO:0000313" key="6">
    <source>
        <dbReference type="EMBL" id="AKL98068.1"/>
    </source>
</evidence>
<dbReference type="EMBL" id="CP009498">
    <property type="protein sequence ID" value="AKL98068.1"/>
    <property type="molecule type" value="Genomic_DNA"/>
</dbReference>